<feature type="region of interest" description="Disordered" evidence="1">
    <location>
        <begin position="192"/>
        <end position="211"/>
    </location>
</feature>
<keyword evidence="2" id="KW-1133">Transmembrane helix</keyword>
<proteinExistence type="predicted"/>
<dbReference type="GO" id="GO:0006417">
    <property type="term" value="P:regulation of translation"/>
    <property type="evidence" value="ECO:0007669"/>
    <property type="project" value="TreeGrafter"/>
</dbReference>
<gene>
    <name evidence="4" type="primary">rskA</name>
    <name evidence="4" type="ORF">CPELA_08155</name>
</gene>
<sequence>MLAALSAFGALPDEEARDVEKLKDPEFERMRGQFRDVAAGLSSEADMPDSDAAWRKLKADLTPQEVPSINRRRKPWFAAIAAAAALVVGAVVVVPQLGNDAEQQQSVQAEKAVEVPVAGGTVTLEYAPGSNQAKVSLHNVPAPPADQAYQMWLVDDQGAQSAGVMESEEIEPEMEAEISGVRQAKAFMITQEPAGGSTTPSQALLEVPLEA</sequence>
<dbReference type="Pfam" id="PF10099">
    <property type="entry name" value="RskA_C"/>
    <property type="match status" value="1"/>
</dbReference>
<keyword evidence="2" id="KW-0472">Membrane</keyword>
<evidence type="ECO:0000313" key="4">
    <source>
        <dbReference type="EMBL" id="QAU52887.1"/>
    </source>
</evidence>
<keyword evidence="5" id="KW-1185">Reference proteome</keyword>
<evidence type="ECO:0000256" key="1">
    <source>
        <dbReference type="SAM" id="MobiDB-lite"/>
    </source>
</evidence>
<keyword evidence="2" id="KW-0812">Transmembrane</keyword>
<dbReference type="InterPro" id="IPR018764">
    <property type="entry name" value="RskA_C"/>
</dbReference>
<evidence type="ECO:0000313" key="5">
    <source>
        <dbReference type="Proteomes" id="UP000288929"/>
    </source>
</evidence>
<accession>A0A410WAA4</accession>
<evidence type="ECO:0000256" key="2">
    <source>
        <dbReference type="SAM" id="Phobius"/>
    </source>
</evidence>
<dbReference type="PANTHER" id="PTHR37461:SF1">
    <property type="entry name" value="ANTI-SIGMA-K FACTOR RSKA"/>
    <property type="match status" value="1"/>
</dbReference>
<dbReference type="AlphaFoldDB" id="A0A410WAA4"/>
<feature type="domain" description="Anti-sigma K factor RskA C-terminal" evidence="3">
    <location>
        <begin position="77"/>
        <end position="201"/>
    </location>
</feature>
<dbReference type="InterPro" id="IPR051474">
    <property type="entry name" value="Anti-sigma-K/W_factor"/>
</dbReference>
<dbReference type="Proteomes" id="UP000288929">
    <property type="component" value="Chromosome"/>
</dbReference>
<dbReference type="KEGG" id="cpeg:CPELA_08155"/>
<name>A0A410WAA4_9CORY</name>
<protein>
    <submittedName>
        <fullName evidence="4">Anti-sigma-K factor RskA</fullName>
    </submittedName>
</protein>
<organism evidence="4 5">
    <name type="scientific">Corynebacterium pelargi</name>
    <dbReference type="NCBI Taxonomy" id="1471400"/>
    <lineage>
        <taxon>Bacteria</taxon>
        <taxon>Bacillati</taxon>
        <taxon>Actinomycetota</taxon>
        <taxon>Actinomycetes</taxon>
        <taxon>Mycobacteriales</taxon>
        <taxon>Corynebacteriaceae</taxon>
        <taxon>Corynebacterium</taxon>
    </lineage>
</organism>
<dbReference type="PANTHER" id="PTHR37461">
    <property type="entry name" value="ANTI-SIGMA-K FACTOR RSKA"/>
    <property type="match status" value="1"/>
</dbReference>
<reference evidence="4 5" key="1">
    <citation type="submission" date="2019-01" db="EMBL/GenBank/DDBJ databases">
        <authorList>
            <person name="Ruckert C."/>
            <person name="Busche T."/>
            <person name="Kalinowski J."/>
        </authorList>
    </citation>
    <scope>NUCLEOTIDE SEQUENCE [LARGE SCALE GENOMIC DNA]</scope>
    <source>
        <strain evidence="4 5">136/3</strain>
    </source>
</reference>
<evidence type="ECO:0000259" key="3">
    <source>
        <dbReference type="Pfam" id="PF10099"/>
    </source>
</evidence>
<feature type="transmembrane region" description="Helical" evidence="2">
    <location>
        <begin position="76"/>
        <end position="94"/>
    </location>
</feature>
<dbReference type="GO" id="GO:0005886">
    <property type="term" value="C:plasma membrane"/>
    <property type="evidence" value="ECO:0007669"/>
    <property type="project" value="InterPro"/>
</dbReference>
<dbReference type="GO" id="GO:0016989">
    <property type="term" value="F:sigma factor antagonist activity"/>
    <property type="evidence" value="ECO:0007669"/>
    <property type="project" value="TreeGrafter"/>
</dbReference>
<dbReference type="EMBL" id="CP035299">
    <property type="protein sequence ID" value="QAU52887.1"/>
    <property type="molecule type" value="Genomic_DNA"/>
</dbReference>